<dbReference type="InterPro" id="IPR023577">
    <property type="entry name" value="CYTH_domain"/>
</dbReference>
<dbReference type="SMART" id="SM00880">
    <property type="entry name" value="CHAD"/>
    <property type="match status" value="1"/>
</dbReference>
<feature type="domain" description="CYTH" evidence="1">
    <location>
        <begin position="4"/>
        <end position="199"/>
    </location>
</feature>
<keyword evidence="4" id="KW-1185">Reference proteome</keyword>
<proteinExistence type="predicted"/>
<sequence length="515" mass="57052">MTVVHEVEHTFAVNEAFRVPPFDGVPGVDSIADRGEKRLDAVYFDTDDLRLARNRMTLRRREGGDDAGWHLKIPTADGARDEIGRPLGEAGHVPDDLVDLVAVRIRGAELHPVARVTTVRRVRRLRDAAGHDLLEVADDEVNARTMGRRTIVSRWREIEIEALDPAAVALLPAAGEILREAGARPAVLPSKLRRALAVDVGRPDLEAERPRPTASATAGEVIHAYLVEHTAALLDNDPGVRIDAPESVHDMRVAARRLRSTVQTFRPLFDAGRAGPIEAGLREIGEVLGEPRDAEVLLAGFTRALAEQPVDMLLGPVRARVQETFLGERLRAREAALDYLRGSRYLTFVEELLAFVGDAEQTDLARRRARAVLPKLVAKADRRLTRRVDRARAITVAGAERDIAYHGARKAAKRLRYACELMEPVAGRDAVRLAKRARRVQNELGEHHDSVVALARLRRLAVSANLAGESSFTYGLLAGQERARAGTLLTSFETTWADAGRPRLRRWLRRSRRHA</sequence>
<protein>
    <recommendedName>
        <fullName evidence="5">CHAD domain-containing protein</fullName>
    </recommendedName>
</protein>
<dbReference type="Gene3D" id="2.40.320.10">
    <property type="entry name" value="Hypothetical Protein Pfu-838710-001"/>
    <property type="match status" value="1"/>
</dbReference>
<evidence type="ECO:0000313" key="4">
    <source>
        <dbReference type="Proteomes" id="UP000234331"/>
    </source>
</evidence>
<dbReference type="PROSITE" id="PS51707">
    <property type="entry name" value="CYTH"/>
    <property type="match status" value="1"/>
</dbReference>
<evidence type="ECO:0000313" key="3">
    <source>
        <dbReference type="EMBL" id="SNQ46265.1"/>
    </source>
</evidence>
<dbReference type="InterPro" id="IPR033469">
    <property type="entry name" value="CYTH-like_dom_sf"/>
</dbReference>
<reference evidence="3 4" key="1">
    <citation type="submission" date="2017-06" db="EMBL/GenBank/DDBJ databases">
        <authorList>
            <person name="Kim H.J."/>
            <person name="Triplett B.A."/>
        </authorList>
    </citation>
    <scope>NUCLEOTIDE SEQUENCE [LARGE SCALE GENOMIC DNA]</scope>
    <source>
        <strain evidence="3">FRACA_ARgP5</strain>
    </source>
</reference>
<dbReference type="InterPro" id="IPR038186">
    <property type="entry name" value="CHAD_dom_sf"/>
</dbReference>
<gene>
    <name evidence="3" type="ORF">FRACA_1310014</name>
</gene>
<dbReference type="AlphaFoldDB" id="A0A2I2KKS7"/>
<dbReference type="CDD" id="cd07374">
    <property type="entry name" value="CYTH-like_Pase"/>
    <property type="match status" value="1"/>
</dbReference>
<dbReference type="OrthoDB" id="9777271at2"/>
<dbReference type="RefSeq" id="WP_101830325.1">
    <property type="nucleotide sequence ID" value="NZ_FZMO01000037.1"/>
</dbReference>
<dbReference type="PANTHER" id="PTHR39339:SF1">
    <property type="entry name" value="CHAD DOMAIN-CONTAINING PROTEIN"/>
    <property type="match status" value="1"/>
</dbReference>
<dbReference type="SMART" id="SM01118">
    <property type="entry name" value="CYTH"/>
    <property type="match status" value="1"/>
</dbReference>
<dbReference type="Pfam" id="PF05235">
    <property type="entry name" value="CHAD"/>
    <property type="match status" value="1"/>
</dbReference>
<evidence type="ECO:0000259" key="2">
    <source>
        <dbReference type="PROSITE" id="PS51708"/>
    </source>
</evidence>
<evidence type="ECO:0000259" key="1">
    <source>
        <dbReference type="PROSITE" id="PS51707"/>
    </source>
</evidence>
<dbReference type="EMBL" id="FZMO01000037">
    <property type="protein sequence ID" value="SNQ46265.1"/>
    <property type="molecule type" value="Genomic_DNA"/>
</dbReference>
<name>A0A2I2KKS7_9ACTN</name>
<feature type="domain" description="CHAD" evidence="2">
    <location>
        <begin position="215"/>
        <end position="501"/>
    </location>
</feature>
<dbReference type="SUPFAM" id="SSF55154">
    <property type="entry name" value="CYTH-like phosphatases"/>
    <property type="match status" value="1"/>
</dbReference>
<accession>A0A2I2KKS7</accession>
<dbReference type="Pfam" id="PF01928">
    <property type="entry name" value="CYTH"/>
    <property type="match status" value="1"/>
</dbReference>
<dbReference type="Proteomes" id="UP000234331">
    <property type="component" value="Unassembled WGS sequence"/>
</dbReference>
<organism evidence="3 4">
    <name type="scientific">Frankia canadensis</name>
    <dbReference type="NCBI Taxonomy" id="1836972"/>
    <lineage>
        <taxon>Bacteria</taxon>
        <taxon>Bacillati</taxon>
        <taxon>Actinomycetota</taxon>
        <taxon>Actinomycetes</taxon>
        <taxon>Frankiales</taxon>
        <taxon>Frankiaceae</taxon>
        <taxon>Frankia</taxon>
    </lineage>
</organism>
<dbReference type="InterPro" id="IPR007899">
    <property type="entry name" value="CHAD_dom"/>
</dbReference>
<dbReference type="Gene3D" id="1.40.20.10">
    <property type="entry name" value="CHAD domain"/>
    <property type="match status" value="1"/>
</dbReference>
<evidence type="ECO:0008006" key="5">
    <source>
        <dbReference type="Google" id="ProtNLM"/>
    </source>
</evidence>
<dbReference type="PROSITE" id="PS51708">
    <property type="entry name" value="CHAD"/>
    <property type="match status" value="1"/>
</dbReference>
<dbReference type="PANTHER" id="PTHR39339">
    <property type="entry name" value="SLR1444 PROTEIN"/>
    <property type="match status" value="1"/>
</dbReference>